<evidence type="ECO:0000256" key="1">
    <source>
        <dbReference type="SAM" id="Phobius"/>
    </source>
</evidence>
<feature type="transmembrane region" description="Helical" evidence="1">
    <location>
        <begin position="35"/>
        <end position="53"/>
    </location>
</feature>
<name>A0A2H1KWP7_BREAU</name>
<sequence>MSRRASNDPLSPPLPQTYAEIDIASREHYAKMLRASLSSFVGASAITTLVWLAEALFSGGFSLFWPTFVLLGTGINGISTHSSARRNSGTPTSAAECRRAGAVRCGTARPLSPGDQLLADQP</sequence>
<organism evidence="2 3">
    <name type="scientific">Brevibacterium aurantiacum</name>
    <dbReference type="NCBI Taxonomy" id="273384"/>
    <lineage>
        <taxon>Bacteria</taxon>
        <taxon>Bacillati</taxon>
        <taxon>Actinomycetota</taxon>
        <taxon>Actinomycetes</taxon>
        <taxon>Micrococcales</taxon>
        <taxon>Brevibacteriaceae</taxon>
        <taxon>Brevibacterium</taxon>
    </lineage>
</organism>
<evidence type="ECO:0000313" key="2">
    <source>
        <dbReference type="EMBL" id="SMY04098.1"/>
    </source>
</evidence>
<gene>
    <name evidence="2" type="ORF">BAURA63_03861</name>
</gene>
<evidence type="ECO:0000313" key="3">
    <source>
        <dbReference type="Proteomes" id="UP000234327"/>
    </source>
</evidence>
<dbReference type="EMBL" id="FXYZ01000085">
    <property type="protein sequence ID" value="SMY04098.1"/>
    <property type="molecule type" value="Genomic_DNA"/>
</dbReference>
<feature type="transmembrane region" description="Helical" evidence="1">
    <location>
        <begin position="59"/>
        <end position="78"/>
    </location>
</feature>
<keyword evidence="1" id="KW-0472">Membrane</keyword>
<protein>
    <submittedName>
        <fullName evidence="2">Uncharacterized protein</fullName>
    </submittedName>
</protein>
<proteinExistence type="predicted"/>
<reference evidence="2 3" key="1">
    <citation type="submission" date="2017-03" db="EMBL/GenBank/DDBJ databases">
        <authorList>
            <person name="Afonso C.L."/>
            <person name="Miller P.J."/>
            <person name="Scott M.A."/>
            <person name="Spackman E."/>
            <person name="Goraichik I."/>
            <person name="Dimitrov K.M."/>
            <person name="Suarez D.L."/>
            <person name="Swayne D.E."/>
        </authorList>
    </citation>
    <scope>NUCLEOTIDE SEQUENCE [LARGE SCALE GENOMIC DNA]</scope>
    <source>
        <strain evidence="3">6(3)</strain>
    </source>
</reference>
<dbReference type="Proteomes" id="UP000234327">
    <property type="component" value="Unassembled WGS sequence"/>
</dbReference>
<keyword evidence="1" id="KW-0812">Transmembrane</keyword>
<dbReference type="AlphaFoldDB" id="A0A2H1KWP7"/>
<keyword evidence="1" id="KW-1133">Transmembrane helix</keyword>
<accession>A0A2H1KWP7</accession>